<dbReference type="OMA" id="KTRRRDH"/>
<dbReference type="HAMAP" id="MF_01477">
    <property type="entry name" value="Iojap_RsfS"/>
    <property type="match status" value="1"/>
</dbReference>
<keyword evidence="3" id="KW-1185">Reference proteome</keyword>
<accession>A0A803L132</accession>
<dbReference type="Gramene" id="AUR62005570-RA">
    <property type="protein sequence ID" value="AUR62005570-RA:cds"/>
    <property type="gene ID" value="AUR62005570"/>
</dbReference>
<dbReference type="InterPro" id="IPR043519">
    <property type="entry name" value="NT_sf"/>
</dbReference>
<dbReference type="GO" id="GO:0090071">
    <property type="term" value="P:negative regulation of ribosome biogenesis"/>
    <property type="evidence" value="ECO:0007669"/>
    <property type="project" value="TreeGrafter"/>
</dbReference>
<reference evidence="2" key="1">
    <citation type="journal article" date="2017" name="Nature">
        <title>The genome of Chenopodium quinoa.</title>
        <authorList>
            <person name="Jarvis D.E."/>
            <person name="Ho Y.S."/>
            <person name="Lightfoot D.J."/>
            <person name="Schmoeckel S.M."/>
            <person name="Li B."/>
            <person name="Borm T.J.A."/>
            <person name="Ohyanagi H."/>
            <person name="Mineta K."/>
            <person name="Michell C.T."/>
            <person name="Saber N."/>
            <person name="Kharbatia N.M."/>
            <person name="Rupper R.R."/>
            <person name="Sharp A.R."/>
            <person name="Dally N."/>
            <person name="Boughton B.A."/>
            <person name="Woo Y.H."/>
            <person name="Gao G."/>
            <person name="Schijlen E.G.W.M."/>
            <person name="Guo X."/>
            <person name="Momin A.A."/>
            <person name="Negrao S."/>
            <person name="Al-Babili S."/>
            <person name="Gehring C."/>
            <person name="Roessner U."/>
            <person name="Jung C."/>
            <person name="Murphy K."/>
            <person name="Arold S.T."/>
            <person name="Gojobori T."/>
            <person name="van der Linden C.G."/>
            <person name="van Loo E.N."/>
            <person name="Jellen E.N."/>
            <person name="Maughan P.J."/>
            <person name="Tester M."/>
        </authorList>
    </citation>
    <scope>NUCLEOTIDE SEQUENCE [LARGE SCALE GENOMIC DNA]</scope>
    <source>
        <strain evidence="2">cv. PI 614886</strain>
    </source>
</reference>
<dbReference type="EnsemblPlants" id="AUR62005570-RA">
    <property type="protein sequence ID" value="AUR62005570-RA:cds"/>
    <property type="gene ID" value="AUR62005570"/>
</dbReference>
<dbReference type="Proteomes" id="UP000596660">
    <property type="component" value="Unplaced"/>
</dbReference>
<dbReference type="GO" id="GO:0017148">
    <property type="term" value="P:negative regulation of translation"/>
    <property type="evidence" value="ECO:0007669"/>
    <property type="project" value="TreeGrafter"/>
</dbReference>
<dbReference type="SUPFAM" id="SSF81301">
    <property type="entry name" value="Nucleotidyltransferase"/>
    <property type="match status" value="1"/>
</dbReference>
<reference evidence="2" key="2">
    <citation type="submission" date="2021-03" db="UniProtKB">
        <authorList>
            <consortium name="EnsemblPlants"/>
        </authorList>
    </citation>
    <scope>IDENTIFICATION</scope>
</reference>
<sequence length="215" mass="24565">MLSALRSRAHSLSSPSIRQPWLWKLNQSSPFSSLTRDKDGRTEILKLDEIEKVLSEVRADDIKVIRVGDQCDLTDYMVFATGRSSWHVRNIAQALVYKAGGYFAKDICKAMVHDFYHGNYRSYIMILNYIAKQKQKEAKRMLLPSVEGEESGNWIVVDSGSVIVHALDEKARAYYDLESRWAKEKPPAESSQELDTALVKVRRKNNSKKRVQANA</sequence>
<name>A0A803L132_CHEQI</name>
<evidence type="ECO:0000313" key="2">
    <source>
        <dbReference type="EnsemblPlants" id="AUR62005570-RA:cds"/>
    </source>
</evidence>
<dbReference type="AlphaFoldDB" id="A0A803L132"/>
<dbReference type="PANTHER" id="PTHR21043">
    <property type="entry name" value="IOJAP SUPERFAMILY ORTHOLOG"/>
    <property type="match status" value="1"/>
</dbReference>
<organism evidence="2 3">
    <name type="scientific">Chenopodium quinoa</name>
    <name type="common">Quinoa</name>
    <dbReference type="NCBI Taxonomy" id="63459"/>
    <lineage>
        <taxon>Eukaryota</taxon>
        <taxon>Viridiplantae</taxon>
        <taxon>Streptophyta</taxon>
        <taxon>Embryophyta</taxon>
        <taxon>Tracheophyta</taxon>
        <taxon>Spermatophyta</taxon>
        <taxon>Magnoliopsida</taxon>
        <taxon>eudicotyledons</taxon>
        <taxon>Gunneridae</taxon>
        <taxon>Pentapetalae</taxon>
        <taxon>Caryophyllales</taxon>
        <taxon>Chenopodiaceae</taxon>
        <taxon>Chenopodioideae</taxon>
        <taxon>Atripliceae</taxon>
        <taxon>Chenopodium</taxon>
    </lineage>
</organism>
<comment type="similarity">
    <text evidence="1">Belongs to the Iojap/RsfS family.</text>
</comment>
<dbReference type="InterPro" id="IPR004394">
    <property type="entry name" value="Iojap/RsfS/C7orf30"/>
</dbReference>
<protein>
    <submittedName>
        <fullName evidence="2">Uncharacterized protein</fullName>
    </submittedName>
</protein>
<dbReference type="Gene3D" id="3.30.460.10">
    <property type="entry name" value="Beta Polymerase, domain 2"/>
    <property type="match status" value="1"/>
</dbReference>
<dbReference type="Pfam" id="PF02410">
    <property type="entry name" value="RsfS"/>
    <property type="match status" value="1"/>
</dbReference>
<evidence type="ECO:0000256" key="1">
    <source>
        <dbReference type="ARBA" id="ARBA00010574"/>
    </source>
</evidence>
<proteinExistence type="inferred from homology"/>
<evidence type="ECO:0000313" key="3">
    <source>
        <dbReference type="Proteomes" id="UP000596660"/>
    </source>
</evidence>
<dbReference type="GO" id="GO:0043023">
    <property type="term" value="F:ribosomal large subunit binding"/>
    <property type="evidence" value="ECO:0007669"/>
    <property type="project" value="TreeGrafter"/>
</dbReference>
<dbReference type="PANTHER" id="PTHR21043:SF0">
    <property type="entry name" value="MITOCHONDRIAL ASSEMBLY OF RIBOSOMAL LARGE SUBUNIT PROTEIN 1"/>
    <property type="match status" value="1"/>
</dbReference>